<dbReference type="PROSITE" id="PS50168">
    <property type="entry name" value="DED"/>
    <property type="match status" value="1"/>
</dbReference>
<dbReference type="Gene3D" id="1.10.533.10">
    <property type="entry name" value="Death Domain, Fas"/>
    <property type="match status" value="2"/>
</dbReference>
<keyword evidence="4" id="KW-1185">Reference proteome</keyword>
<reference evidence="5 6" key="1">
    <citation type="submission" date="2025-04" db="UniProtKB">
        <authorList>
            <consortium name="RefSeq"/>
        </authorList>
    </citation>
    <scope>IDENTIFICATION</scope>
</reference>
<dbReference type="Pfam" id="PF00531">
    <property type="entry name" value="Death"/>
    <property type="match status" value="1"/>
</dbReference>
<evidence type="ECO:0000256" key="1">
    <source>
        <dbReference type="ARBA" id="ARBA00022703"/>
    </source>
</evidence>
<keyword evidence="1" id="KW-0053">Apoptosis</keyword>
<dbReference type="GO" id="GO:0042981">
    <property type="term" value="P:regulation of apoptotic process"/>
    <property type="evidence" value="ECO:0007669"/>
    <property type="project" value="InterPro"/>
</dbReference>
<evidence type="ECO:0000313" key="8">
    <source>
        <dbReference type="RefSeq" id="XP_055874662.1"/>
    </source>
</evidence>
<dbReference type="OrthoDB" id="100767at2759"/>
<dbReference type="SMART" id="SM00031">
    <property type="entry name" value="DED"/>
    <property type="match status" value="1"/>
</dbReference>
<dbReference type="CDD" id="cd08336">
    <property type="entry name" value="DED_FADD"/>
    <property type="match status" value="1"/>
</dbReference>
<evidence type="ECO:0000313" key="7">
    <source>
        <dbReference type="RefSeq" id="XP_055874661.1"/>
    </source>
</evidence>
<feature type="domain" description="Death" evidence="2">
    <location>
        <begin position="118"/>
        <end position="201"/>
    </location>
</feature>
<gene>
    <name evidence="5 6 7 8" type="primary">LOC106062358</name>
</gene>
<dbReference type="RefSeq" id="XP_055874662.1">
    <property type="nucleotide sequence ID" value="XM_056018687.1"/>
</dbReference>
<dbReference type="GeneID" id="106062358"/>
<evidence type="ECO:0000259" key="3">
    <source>
        <dbReference type="PROSITE" id="PS50168"/>
    </source>
</evidence>
<dbReference type="RefSeq" id="XP_055874661.1">
    <property type="nucleotide sequence ID" value="XM_056018686.1"/>
</dbReference>
<protein>
    <submittedName>
        <fullName evidence="5 6">FAS-associated death domain protein-like</fullName>
    </submittedName>
</protein>
<feature type="domain" description="DED" evidence="3">
    <location>
        <begin position="9"/>
        <end position="89"/>
    </location>
</feature>
<dbReference type="InterPro" id="IPR011029">
    <property type="entry name" value="DEATH-like_dom_sf"/>
</dbReference>
<proteinExistence type="predicted"/>
<evidence type="ECO:0000259" key="2">
    <source>
        <dbReference type="PROSITE" id="PS50017"/>
    </source>
</evidence>
<evidence type="ECO:0000313" key="5">
    <source>
        <dbReference type="RefSeq" id="XP_055874659.1"/>
    </source>
</evidence>
<dbReference type="Pfam" id="PF01335">
    <property type="entry name" value="DED"/>
    <property type="match status" value="1"/>
</dbReference>
<sequence length="201" mass="23315">MGTEDRQIAYRAMIVELSSKLTDKELGSMKFLCKEIIPNRVRDSLATSLHLFEALEERNKLSAANLEFLKHLLKTGCNKREDVLLIVENFERGNVRIVNQCIQQAMDIDTHPMQESGLRDIFQVLEDNLGRDAFHVLRRLGVNDDVLDGLRSDYPRDIKEVIHRALRHWEDSVRHMEPKTKIVEALKKESRNDLVNKIKSL</sequence>
<dbReference type="InterPro" id="IPR001875">
    <property type="entry name" value="DED_dom"/>
</dbReference>
<dbReference type="PANTHER" id="PTHR48169">
    <property type="entry name" value="DED DOMAIN-CONTAINING PROTEIN"/>
    <property type="match status" value="1"/>
</dbReference>
<dbReference type="GO" id="GO:0007165">
    <property type="term" value="P:signal transduction"/>
    <property type="evidence" value="ECO:0007669"/>
    <property type="project" value="InterPro"/>
</dbReference>
<dbReference type="RefSeq" id="XP_055874659.1">
    <property type="nucleotide sequence ID" value="XM_056018684.1"/>
</dbReference>
<evidence type="ECO:0000313" key="6">
    <source>
        <dbReference type="RefSeq" id="XP_055874660.1"/>
    </source>
</evidence>
<dbReference type="OMA" id="QIYQCLV"/>
<name>A0A9W2ZIA4_BIOGL</name>
<accession>A0A9W2ZIA4</accession>
<dbReference type="SUPFAM" id="SSF47986">
    <property type="entry name" value="DEATH domain"/>
    <property type="match status" value="2"/>
</dbReference>
<evidence type="ECO:0000313" key="4">
    <source>
        <dbReference type="Proteomes" id="UP001165740"/>
    </source>
</evidence>
<dbReference type="PANTHER" id="PTHR48169:SF7">
    <property type="entry name" value="CASPASE 10"/>
    <property type="match status" value="1"/>
</dbReference>
<dbReference type="GO" id="GO:0006915">
    <property type="term" value="P:apoptotic process"/>
    <property type="evidence" value="ECO:0007669"/>
    <property type="project" value="UniProtKB-KW"/>
</dbReference>
<dbReference type="InterPro" id="IPR000488">
    <property type="entry name" value="Death_dom"/>
</dbReference>
<dbReference type="PROSITE" id="PS50017">
    <property type="entry name" value="DEATH_DOMAIN"/>
    <property type="match status" value="1"/>
</dbReference>
<dbReference type="AlphaFoldDB" id="A0A9W2ZIA4"/>
<dbReference type="RefSeq" id="XP_055874660.1">
    <property type="nucleotide sequence ID" value="XM_056018685.1"/>
</dbReference>
<dbReference type="Proteomes" id="UP001165740">
    <property type="component" value="Chromosome 2"/>
</dbReference>
<organism evidence="4 8">
    <name type="scientific">Biomphalaria glabrata</name>
    <name type="common">Bloodfluke planorb</name>
    <name type="synonym">Freshwater snail</name>
    <dbReference type="NCBI Taxonomy" id="6526"/>
    <lineage>
        <taxon>Eukaryota</taxon>
        <taxon>Metazoa</taxon>
        <taxon>Spiralia</taxon>
        <taxon>Lophotrochozoa</taxon>
        <taxon>Mollusca</taxon>
        <taxon>Gastropoda</taxon>
        <taxon>Heterobranchia</taxon>
        <taxon>Euthyneura</taxon>
        <taxon>Panpulmonata</taxon>
        <taxon>Hygrophila</taxon>
        <taxon>Lymnaeoidea</taxon>
        <taxon>Planorbidae</taxon>
        <taxon>Biomphalaria</taxon>
    </lineage>
</organism>